<reference evidence="2" key="1">
    <citation type="submission" date="2020-09" db="EMBL/GenBank/DDBJ databases">
        <title>New species isolated from human feces.</title>
        <authorList>
            <person name="Kitahara M."/>
            <person name="Shigeno Y."/>
            <person name="Shime M."/>
            <person name="Matsumoto Y."/>
            <person name="Nakamura S."/>
            <person name="Motooka D."/>
            <person name="Fukuoka S."/>
            <person name="Nishikawa H."/>
            <person name="Benno Y."/>
        </authorList>
    </citation>
    <scope>NUCLEOTIDE SEQUENCE</scope>
    <source>
        <strain evidence="2">MM35</strain>
    </source>
</reference>
<dbReference type="EMBL" id="AP023415">
    <property type="protein sequence ID" value="BCK78981.1"/>
    <property type="molecule type" value="Genomic_DNA"/>
</dbReference>
<feature type="transmembrane region" description="Helical" evidence="1">
    <location>
        <begin position="30"/>
        <end position="52"/>
    </location>
</feature>
<evidence type="ECO:0000313" key="2">
    <source>
        <dbReference type="EMBL" id="BCK78981.1"/>
    </source>
</evidence>
<proteinExistence type="predicted"/>
<name>A0A810Q0K4_9FIRM</name>
<protein>
    <submittedName>
        <fullName evidence="2">Uncharacterized protein</fullName>
    </submittedName>
</protein>
<dbReference type="AlphaFoldDB" id="A0A810Q0K4"/>
<dbReference type="KEGG" id="vfa:MM35RIKEN_11730"/>
<dbReference type="Proteomes" id="UP000681343">
    <property type="component" value="Chromosome"/>
</dbReference>
<gene>
    <name evidence="2" type="ORF">MM35RIKEN_11730</name>
</gene>
<sequence>MRLADKLLLCAAGIYTALQCARILDTFHDWFFMEYFFIGTFLLLAAIEYFKLLRAYFRKKRKNSETAA</sequence>
<keyword evidence="3" id="KW-1185">Reference proteome</keyword>
<keyword evidence="1" id="KW-0812">Transmembrane</keyword>
<evidence type="ECO:0000256" key="1">
    <source>
        <dbReference type="SAM" id="Phobius"/>
    </source>
</evidence>
<dbReference type="RefSeq" id="WP_212820111.1">
    <property type="nucleotide sequence ID" value="NZ_AP023415.1"/>
</dbReference>
<accession>A0A810Q0K4</accession>
<organism evidence="2 3">
    <name type="scientific">Vescimonas fastidiosa</name>
    <dbReference type="NCBI Taxonomy" id="2714353"/>
    <lineage>
        <taxon>Bacteria</taxon>
        <taxon>Bacillati</taxon>
        <taxon>Bacillota</taxon>
        <taxon>Clostridia</taxon>
        <taxon>Eubacteriales</taxon>
        <taxon>Oscillospiraceae</taxon>
        <taxon>Vescimonas</taxon>
    </lineage>
</organism>
<evidence type="ECO:0000313" key="3">
    <source>
        <dbReference type="Proteomes" id="UP000681343"/>
    </source>
</evidence>
<keyword evidence="1" id="KW-0472">Membrane</keyword>
<keyword evidence="1" id="KW-1133">Transmembrane helix</keyword>